<dbReference type="SUPFAM" id="SSF51735">
    <property type="entry name" value="NAD(P)-binding Rossmann-fold domains"/>
    <property type="match status" value="1"/>
</dbReference>
<dbReference type="FunFam" id="3.40.50.720:FF:000495">
    <property type="entry name" value="3 hydroxysteroid dehydrogenase, putative"/>
    <property type="match status" value="1"/>
</dbReference>
<dbReference type="KEGG" id="foc:113210108"/>
<dbReference type="Gene3D" id="3.40.50.720">
    <property type="entry name" value="NAD(P)-binding Rossmann-like Domain"/>
    <property type="match status" value="1"/>
</dbReference>
<dbReference type="InterPro" id="IPR036291">
    <property type="entry name" value="NAD(P)-bd_dom_sf"/>
</dbReference>
<dbReference type="GeneID" id="113210108"/>
<protein>
    <submittedName>
        <fullName evidence="5">3 beta-hydroxysteroid dehydrogenase/Delta 5--&gt;4-isomerase</fullName>
    </submittedName>
</protein>
<evidence type="ECO:0000259" key="3">
    <source>
        <dbReference type="Pfam" id="PF01073"/>
    </source>
</evidence>
<keyword evidence="4" id="KW-1185">Reference proteome</keyword>
<dbReference type="RefSeq" id="XP_052125064.1">
    <property type="nucleotide sequence ID" value="XM_052269104.1"/>
</dbReference>
<keyword evidence="2" id="KW-0560">Oxidoreductase</keyword>
<gene>
    <name evidence="5" type="primary">LOC113210108</name>
</gene>
<evidence type="ECO:0000313" key="4">
    <source>
        <dbReference type="Proteomes" id="UP000504606"/>
    </source>
</evidence>
<evidence type="ECO:0000256" key="1">
    <source>
        <dbReference type="ARBA" id="ARBA00009219"/>
    </source>
</evidence>
<dbReference type="PANTHER" id="PTHR43245:SF51">
    <property type="entry name" value="SHORT CHAIN DEHYDROGENASE_REDUCTASE FAMILY 42E, MEMBER 2"/>
    <property type="match status" value="1"/>
</dbReference>
<dbReference type="InterPro" id="IPR002225">
    <property type="entry name" value="3Beta_OHSteriod_DH/Estase"/>
</dbReference>
<dbReference type="PANTHER" id="PTHR43245">
    <property type="entry name" value="BIFUNCTIONAL POLYMYXIN RESISTANCE PROTEIN ARNA"/>
    <property type="match status" value="1"/>
</dbReference>
<dbReference type="GO" id="GO:0016616">
    <property type="term" value="F:oxidoreductase activity, acting on the CH-OH group of donors, NAD or NADP as acceptor"/>
    <property type="evidence" value="ECO:0007669"/>
    <property type="project" value="InterPro"/>
</dbReference>
<dbReference type="InterPro" id="IPR050177">
    <property type="entry name" value="Lipid_A_modif_metabolic_enz"/>
</dbReference>
<feature type="domain" description="3-beta hydroxysteroid dehydrogenase/isomerase" evidence="3">
    <location>
        <begin position="35"/>
        <end position="317"/>
    </location>
</feature>
<evidence type="ECO:0000256" key="2">
    <source>
        <dbReference type="ARBA" id="ARBA00023002"/>
    </source>
</evidence>
<evidence type="ECO:0000313" key="5">
    <source>
        <dbReference type="RefSeq" id="XP_052125064.1"/>
    </source>
</evidence>
<dbReference type="GO" id="GO:0006694">
    <property type="term" value="P:steroid biosynthetic process"/>
    <property type="evidence" value="ECO:0007669"/>
    <property type="project" value="InterPro"/>
</dbReference>
<dbReference type="Proteomes" id="UP000504606">
    <property type="component" value="Unplaced"/>
</dbReference>
<proteinExistence type="inferred from homology"/>
<dbReference type="Pfam" id="PF01073">
    <property type="entry name" value="3Beta_HSD"/>
    <property type="match status" value="1"/>
</dbReference>
<organism evidence="4 5">
    <name type="scientific">Frankliniella occidentalis</name>
    <name type="common">Western flower thrips</name>
    <name type="synonym">Euthrips occidentalis</name>
    <dbReference type="NCBI Taxonomy" id="133901"/>
    <lineage>
        <taxon>Eukaryota</taxon>
        <taxon>Metazoa</taxon>
        <taxon>Ecdysozoa</taxon>
        <taxon>Arthropoda</taxon>
        <taxon>Hexapoda</taxon>
        <taxon>Insecta</taxon>
        <taxon>Pterygota</taxon>
        <taxon>Neoptera</taxon>
        <taxon>Paraneoptera</taxon>
        <taxon>Thysanoptera</taxon>
        <taxon>Terebrantia</taxon>
        <taxon>Thripoidea</taxon>
        <taxon>Thripidae</taxon>
        <taxon>Frankliniella</taxon>
    </lineage>
</organism>
<reference evidence="5" key="1">
    <citation type="submission" date="2025-08" db="UniProtKB">
        <authorList>
            <consortium name="RefSeq"/>
        </authorList>
    </citation>
    <scope>IDENTIFICATION</scope>
    <source>
        <tissue evidence="5">Whole organism</tissue>
    </source>
</reference>
<comment type="similarity">
    <text evidence="1">Belongs to the 3-beta-HSD family.</text>
</comment>
<name>A0A9C6U8L4_FRAOC</name>
<accession>A0A9C6U8L4</accession>
<dbReference type="OrthoDB" id="2735536at2759"/>
<dbReference type="AlphaFoldDB" id="A0A9C6U8L4"/>
<sequence length="420" mass="45404">MKVDALPLQYCSSNCKPCIVFPVGKIIKRFGHFPGGSGFLGQHVVKHLREDAAVSEVRVVDLRPFEERLGLSPAASRVPVTWVPADLTEEADEAKCEEAFGGADLVIHCAGLEDRSYPADLQALHRHNVKATEAVVSLCRRANVPRLVSTSSVEVVFVPYLRNALGTALGSYSVIVNQTEARAVPPEDPSDLEPFPASKLRAERIVLAANGSALDNGGSLRTVALRAPPMYGEEDRQLVPGLLRLARLFENTLLQLGGPSQRHQHAYVGNVAWAHVCAGHALAREEAVEAQAVAGLAVFVTDESPKGDLLRLTQLLLTFPDVSGSGTPSLVRVRASPLPTWVSYLAAVAAETLVTATFGARLPVRPSAFISYLSSFVSLSRLRAETRLRYAPKYAAEDAIARSRAYYARAKDLQEVDPLD</sequence>